<reference evidence="1" key="1">
    <citation type="submission" date="2023-03" db="EMBL/GenBank/DDBJ databases">
        <title>Chromosome-level genomes of two armyworms, Mythimna separata and Mythimna loreyi, provide insights into the biosynthesis and reception of sex pheromones.</title>
        <authorList>
            <person name="Zhao H."/>
        </authorList>
    </citation>
    <scope>NUCLEOTIDE SEQUENCE</scope>
    <source>
        <strain evidence="1">BeijingLab</strain>
    </source>
</reference>
<evidence type="ECO:0000313" key="1">
    <source>
        <dbReference type="EMBL" id="KAJ8709861.1"/>
    </source>
</evidence>
<proteinExistence type="predicted"/>
<protein>
    <submittedName>
        <fullName evidence="1">Uncharacterized protein</fullName>
    </submittedName>
</protein>
<dbReference type="Proteomes" id="UP001231649">
    <property type="component" value="Chromosome 24"/>
</dbReference>
<dbReference type="EMBL" id="CM056800">
    <property type="protein sequence ID" value="KAJ8709861.1"/>
    <property type="molecule type" value="Genomic_DNA"/>
</dbReference>
<sequence>MESADPCGECGGYALKLIDGYYYCVECNTQNTNVRETELERKTLGDGTFAVATRRKIVETQDSKIQMSGEWYKWHAYNFVILGLADELVAAGAKPTFKLKLLWIWTRYIKKYQNKDALGFAEKPTEERNNDNITLPSFMFEENSNSNAVQDEDENEPDNEQRNVKSNNVIMDGSKRDIKFLSKGVIVAMLYLALNLDNSDIQLYHLLRFIKEKRLNFSNTSKFLPDDINVDSIQEEWLKFIHSKVCKVHRIRALAMTLLRKLDLGTPNVPDMRKIIDNFLTELSLPNDIKPLIYSLMFFHRCYFLDVSSKAMANLVLMPDYQVVAMSYILVALKMCFGLDGHYEEELSDAVERINDERNLSKSHRMGKYSEPSARLFSFREWCNYVQFRKITLCKSCLHMAEQHYYDADDNVYLEHMSDRPQNKRDLQDETAINLISKIPEEDEERVIPKNLFFPTLTPMSDYTEIIIEHNQDHEIRELLSEDFTQYSLNYACEYLELVDTNSQNIIKGVSEEQKTFSKVILGTIVTKKSKTEMVYVKNCENRNWMITNPPRKEHVTCEDELNVSNEKESDHGYDSENPVNETYAAMCPEKVDGSNQSINEDNGLFNDSDQAKEIAFSKLTTEHPENEKSVSTDSENIDVTNQTMNEDSIEVNSVNNANEKVVSEVNENVDVIDQSMKEGEANDLENHVNENMTEDKRVFIITEEDSDKNIFDDSFEELDVKDEMELNIDQDNMYANDDDHPLPNNQSQYDDRASISDFSDAGSVYPPFNPDTFDREQTVKELILRACKKYKISIPKEYKPPREPRKRKADVFGNEETPREPRKRAKVDRFEVKKKVEELVSGYYNLKQADLISQMQEAVSLAIQKSQIDGMLNVSNVTQNEIPNLTAEQASDALTRTNSFVTETSENQINANPQISILDQTDKEQNLNKTVEEDDIIDEKFESKLFAGEEEMKIDYLIPKGDPKFDEEKYDINQLYIKIKPEKEYLLPDISPNLDQILSKKIEECKNSTEFEKLKAKPQPTRSVKTKYESDSEDDVPLHVLQEEKKLIEEKIAWEDNFEPLINAANVSEFKYWFRHYDEDFMNRSQDWHKKFDEELKENTPSSFYFVIRECAAILNCSTFSLYKQMQGLEKYIIARAKYPD</sequence>
<evidence type="ECO:0000313" key="2">
    <source>
        <dbReference type="Proteomes" id="UP001231649"/>
    </source>
</evidence>
<name>A0ACC2Q8Y4_9NEOP</name>
<accession>A0ACC2Q8Y4</accession>
<comment type="caution">
    <text evidence="1">The sequence shown here is derived from an EMBL/GenBank/DDBJ whole genome shotgun (WGS) entry which is preliminary data.</text>
</comment>
<organism evidence="1 2">
    <name type="scientific">Mythimna loreyi</name>
    <dbReference type="NCBI Taxonomy" id="667449"/>
    <lineage>
        <taxon>Eukaryota</taxon>
        <taxon>Metazoa</taxon>
        <taxon>Ecdysozoa</taxon>
        <taxon>Arthropoda</taxon>
        <taxon>Hexapoda</taxon>
        <taxon>Insecta</taxon>
        <taxon>Pterygota</taxon>
        <taxon>Neoptera</taxon>
        <taxon>Endopterygota</taxon>
        <taxon>Lepidoptera</taxon>
        <taxon>Glossata</taxon>
        <taxon>Ditrysia</taxon>
        <taxon>Noctuoidea</taxon>
        <taxon>Noctuidae</taxon>
        <taxon>Noctuinae</taxon>
        <taxon>Hadenini</taxon>
        <taxon>Mythimna</taxon>
    </lineage>
</organism>
<keyword evidence="2" id="KW-1185">Reference proteome</keyword>
<gene>
    <name evidence="1" type="ORF">PYW08_009865</name>
</gene>